<proteinExistence type="predicted"/>
<keyword evidence="3" id="KW-1185">Reference proteome</keyword>
<dbReference type="RefSeq" id="WP_053908573.1">
    <property type="nucleotide sequence ID" value="NZ_CAWMUS010000019.1"/>
</dbReference>
<feature type="signal peptide" evidence="1">
    <location>
        <begin position="1"/>
        <end position="22"/>
    </location>
</feature>
<dbReference type="AlphaFoldDB" id="A0A0N0IA46"/>
<organism evidence="2 3">
    <name type="scientific">Moellerella wisconsensis ATCC 35017</name>
    <dbReference type="NCBI Taxonomy" id="1354267"/>
    <lineage>
        <taxon>Bacteria</taxon>
        <taxon>Pseudomonadati</taxon>
        <taxon>Pseudomonadota</taxon>
        <taxon>Gammaproteobacteria</taxon>
        <taxon>Enterobacterales</taxon>
        <taxon>Morganellaceae</taxon>
        <taxon>Moellerella</taxon>
    </lineage>
</organism>
<evidence type="ECO:0000313" key="2">
    <source>
        <dbReference type="EMBL" id="KPD02401.1"/>
    </source>
</evidence>
<dbReference type="EMBL" id="LGAA01000019">
    <property type="protein sequence ID" value="KPD02401.1"/>
    <property type="molecule type" value="Genomic_DNA"/>
</dbReference>
<protein>
    <recommendedName>
        <fullName evidence="4">DUF5339 domain-containing protein</fullName>
    </recommendedName>
</protein>
<feature type="chain" id="PRO_5005851223" description="DUF5339 domain-containing protein" evidence="1">
    <location>
        <begin position="23"/>
        <end position="97"/>
    </location>
</feature>
<dbReference type="Pfam" id="PF17274">
    <property type="entry name" value="DUF5339"/>
    <property type="match status" value="1"/>
</dbReference>
<reference evidence="2 3" key="1">
    <citation type="submission" date="2015-07" db="EMBL/GenBank/DDBJ databases">
        <title>ATOL: Assembling a taxonomically balanced genome-scale reconstruction of the evolutionary history of the Enterobacteriaceae.</title>
        <authorList>
            <person name="Plunkett G.III."/>
            <person name="Neeno-Eckwall E.C."/>
            <person name="Glasner J.D."/>
            <person name="Perna N.T."/>
        </authorList>
    </citation>
    <scope>NUCLEOTIDE SEQUENCE [LARGE SCALE GENOMIC DNA]</scope>
    <source>
        <strain evidence="2 3">ATCC 35017</strain>
    </source>
</reference>
<evidence type="ECO:0000256" key="1">
    <source>
        <dbReference type="SAM" id="SignalP"/>
    </source>
</evidence>
<dbReference type="InterPro" id="IPR020493">
    <property type="entry name" value="Uncharacterised_HI0310"/>
</dbReference>
<accession>A0A0N0IA46</accession>
<evidence type="ECO:0000313" key="3">
    <source>
        <dbReference type="Proteomes" id="UP000053226"/>
    </source>
</evidence>
<keyword evidence="1" id="KW-0732">Signal</keyword>
<gene>
    <name evidence="2" type="ORF">M992_2113</name>
</gene>
<name>A0A0N0IA46_9GAMM</name>
<sequence>MKKLFPLIVGCVLSLSALNAHAGKNCDTYFSEMNNLIKLAEQENKGAPEMKAQIDAMKAQLTDAKKALASYPEAEQENACGQAVEAIKQAKASGDLG</sequence>
<dbReference type="OrthoDB" id="6455329at2"/>
<dbReference type="Proteomes" id="UP000053226">
    <property type="component" value="Unassembled WGS sequence"/>
</dbReference>
<evidence type="ECO:0008006" key="4">
    <source>
        <dbReference type="Google" id="ProtNLM"/>
    </source>
</evidence>
<comment type="caution">
    <text evidence="2">The sequence shown here is derived from an EMBL/GenBank/DDBJ whole genome shotgun (WGS) entry which is preliminary data.</text>
</comment>